<dbReference type="CDD" id="cd17536">
    <property type="entry name" value="REC_YesN-like"/>
    <property type="match status" value="1"/>
</dbReference>
<dbReference type="SUPFAM" id="SSF46689">
    <property type="entry name" value="Homeodomain-like"/>
    <property type="match status" value="2"/>
</dbReference>
<dbReference type="Gene3D" id="3.40.50.2300">
    <property type="match status" value="1"/>
</dbReference>
<keyword evidence="3" id="KW-0963">Cytoplasm</keyword>
<dbReference type="InterPro" id="IPR001789">
    <property type="entry name" value="Sig_transdc_resp-reg_receiver"/>
</dbReference>
<dbReference type="PANTHER" id="PTHR42713">
    <property type="entry name" value="HISTIDINE KINASE-RELATED"/>
    <property type="match status" value="1"/>
</dbReference>
<evidence type="ECO:0000259" key="13">
    <source>
        <dbReference type="PROSITE" id="PS50110"/>
    </source>
</evidence>
<evidence type="ECO:0000313" key="15">
    <source>
        <dbReference type="Proteomes" id="UP000677305"/>
    </source>
</evidence>
<keyword evidence="11" id="KW-0175">Coiled coil</keyword>
<feature type="domain" description="HTH araC/xylS-type" evidence="12">
    <location>
        <begin position="434"/>
        <end position="530"/>
    </location>
</feature>
<evidence type="ECO:0000256" key="2">
    <source>
        <dbReference type="ARBA" id="ARBA00018672"/>
    </source>
</evidence>
<dbReference type="GO" id="GO:0003700">
    <property type="term" value="F:DNA-binding transcription factor activity"/>
    <property type="evidence" value="ECO:0007669"/>
    <property type="project" value="InterPro"/>
</dbReference>
<evidence type="ECO:0000313" key="14">
    <source>
        <dbReference type="EMBL" id="QUH29025.1"/>
    </source>
</evidence>
<comment type="function">
    <text evidence="9">May play the central regulatory role in sporulation. It may be an element of the effector pathway responsible for the activation of sporulation genes in response to nutritional stress. Spo0A may act in concert with spo0H (a sigma factor) to control the expression of some genes that are critical to the sporulation process.</text>
</comment>
<dbReference type="InterPro" id="IPR018060">
    <property type="entry name" value="HTH_AraC"/>
</dbReference>
<keyword evidence="4 10" id="KW-0597">Phosphoprotein</keyword>
<evidence type="ECO:0000256" key="9">
    <source>
        <dbReference type="ARBA" id="ARBA00024867"/>
    </source>
</evidence>
<reference evidence="14 15" key="1">
    <citation type="submission" date="2020-07" db="EMBL/GenBank/DDBJ databases">
        <title>Vallitalea guaymasensis genome.</title>
        <authorList>
            <person name="Postec A."/>
        </authorList>
    </citation>
    <scope>NUCLEOTIDE SEQUENCE [LARGE SCALE GENOMIC DNA]</scope>
    <source>
        <strain evidence="14 15">Ra1766G1</strain>
    </source>
</reference>
<dbReference type="InterPro" id="IPR011006">
    <property type="entry name" value="CheY-like_superfamily"/>
</dbReference>
<feature type="modified residue" description="4-aspartylphosphate" evidence="10">
    <location>
        <position position="55"/>
    </location>
</feature>
<dbReference type="InterPro" id="IPR051552">
    <property type="entry name" value="HptR"/>
</dbReference>
<evidence type="ECO:0000256" key="4">
    <source>
        <dbReference type="ARBA" id="ARBA00022553"/>
    </source>
</evidence>
<evidence type="ECO:0000256" key="10">
    <source>
        <dbReference type="PROSITE-ProRule" id="PRU00169"/>
    </source>
</evidence>
<dbReference type="SUPFAM" id="SSF52172">
    <property type="entry name" value="CheY-like"/>
    <property type="match status" value="1"/>
</dbReference>
<dbReference type="PROSITE" id="PS00041">
    <property type="entry name" value="HTH_ARAC_FAMILY_1"/>
    <property type="match status" value="1"/>
</dbReference>
<evidence type="ECO:0000256" key="5">
    <source>
        <dbReference type="ARBA" id="ARBA00023012"/>
    </source>
</evidence>
<dbReference type="GO" id="GO:0043565">
    <property type="term" value="F:sequence-specific DNA binding"/>
    <property type="evidence" value="ECO:0007669"/>
    <property type="project" value="InterPro"/>
</dbReference>
<gene>
    <name evidence="14" type="ORF">HYG85_08860</name>
</gene>
<organism evidence="14 15">
    <name type="scientific">Vallitalea guaymasensis</name>
    <dbReference type="NCBI Taxonomy" id="1185412"/>
    <lineage>
        <taxon>Bacteria</taxon>
        <taxon>Bacillati</taxon>
        <taxon>Bacillota</taxon>
        <taxon>Clostridia</taxon>
        <taxon>Lachnospirales</taxon>
        <taxon>Vallitaleaceae</taxon>
        <taxon>Vallitalea</taxon>
    </lineage>
</organism>
<dbReference type="KEGG" id="vgu:HYG85_08860"/>
<proteinExistence type="predicted"/>
<dbReference type="SMART" id="SM00448">
    <property type="entry name" value="REC"/>
    <property type="match status" value="1"/>
</dbReference>
<keyword evidence="15" id="KW-1185">Reference proteome</keyword>
<evidence type="ECO:0000256" key="3">
    <source>
        <dbReference type="ARBA" id="ARBA00022490"/>
    </source>
</evidence>
<dbReference type="Proteomes" id="UP000677305">
    <property type="component" value="Chromosome"/>
</dbReference>
<evidence type="ECO:0000256" key="8">
    <source>
        <dbReference type="ARBA" id="ARBA00023163"/>
    </source>
</evidence>
<dbReference type="PROSITE" id="PS01124">
    <property type="entry name" value="HTH_ARAC_FAMILY_2"/>
    <property type="match status" value="1"/>
</dbReference>
<dbReference type="PANTHER" id="PTHR42713:SF3">
    <property type="entry name" value="TRANSCRIPTIONAL REGULATORY PROTEIN HPTR"/>
    <property type="match status" value="1"/>
</dbReference>
<evidence type="ECO:0000256" key="7">
    <source>
        <dbReference type="ARBA" id="ARBA00023125"/>
    </source>
</evidence>
<dbReference type="PROSITE" id="PS50110">
    <property type="entry name" value="RESPONSE_REGULATORY"/>
    <property type="match status" value="1"/>
</dbReference>
<evidence type="ECO:0000256" key="6">
    <source>
        <dbReference type="ARBA" id="ARBA00023015"/>
    </source>
</evidence>
<dbReference type="RefSeq" id="WP_212693168.1">
    <property type="nucleotide sequence ID" value="NZ_CP058561.1"/>
</dbReference>
<dbReference type="EMBL" id="CP058561">
    <property type="protein sequence ID" value="QUH29025.1"/>
    <property type="molecule type" value="Genomic_DNA"/>
</dbReference>
<evidence type="ECO:0000256" key="11">
    <source>
        <dbReference type="SAM" id="Coils"/>
    </source>
</evidence>
<keyword evidence="5" id="KW-0902">Two-component regulatory system</keyword>
<sequence>MFNLLIVDDEITAVKGLAYGISWNDIGIDEIFTAYNGQEALEIINNHKIDILISDIRMPLITGLELAEKIQETYPLTKIILISGYDEFDYAQEAIKYQVFRYLTKPIANEEVKEVVNEALGDIKNSLKKNKELEKANLQIEEMMPYVIKDYYEEIIIKGNTFLLDDVEANKYLSINSEDYFLMLTCKVDGPYVNMPLKTRETYKLAFVNTIKKYVSILPPIYTIYDHYNHLIFVYSSNSISKLNQLESAISKLAETIQYTFRHSLGHILSMTWSKISSIPNIHETYKTLNNQINRHLHNETGIIISPSQKKKQQSNQCLFNMRECPTFKSLLESFDVNRCVQKIQLIFEEYSNLDYQTKDLTLNIFYTLTNNLIESSISNNLSINEWVTDESYLYSYESIESVKHLEEWLIINTQNYINHILSETETEKHALIRKAKQYILDNYTEQILLNDIANELYIHPNYLSKLFKDNENINITQYITNLRIEHAKELLTENTHKIYEIAEICGYSSIAHFNRTFKREVGVSPKEYK</sequence>
<dbReference type="SMART" id="SM00342">
    <property type="entry name" value="HTH_ARAC"/>
    <property type="match status" value="1"/>
</dbReference>
<dbReference type="GO" id="GO:0005737">
    <property type="term" value="C:cytoplasm"/>
    <property type="evidence" value="ECO:0007669"/>
    <property type="project" value="UniProtKB-SubCell"/>
</dbReference>
<protein>
    <recommendedName>
        <fullName evidence="2">Stage 0 sporulation protein A homolog</fullName>
    </recommendedName>
</protein>
<evidence type="ECO:0000256" key="1">
    <source>
        <dbReference type="ARBA" id="ARBA00004496"/>
    </source>
</evidence>
<keyword evidence="6" id="KW-0805">Transcription regulation</keyword>
<feature type="domain" description="Response regulatory" evidence="13">
    <location>
        <begin position="3"/>
        <end position="120"/>
    </location>
</feature>
<keyword evidence="7" id="KW-0238">DNA-binding</keyword>
<dbReference type="AlphaFoldDB" id="A0A8J8MAB5"/>
<dbReference type="GO" id="GO:0000160">
    <property type="term" value="P:phosphorelay signal transduction system"/>
    <property type="evidence" value="ECO:0007669"/>
    <property type="project" value="UniProtKB-KW"/>
</dbReference>
<dbReference type="Gene3D" id="1.10.10.60">
    <property type="entry name" value="Homeodomain-like"/>
    <property type="match status" value="2"/>
</dbReference>
<name>A0A8J8MAB5_9FIRM</name>
<dbReference type="Pfam" id="PF00072">
    <property type="entry name" value="Response_reg"/>
    <property type="match status" value="1"/>
</dbReference>
<dbReference type="PRINTS" id="PR00032">
    <property type="entry name" value="HTHARAC"/>
</dbReference>
<dbReference type="InterPro" id="IPR020449">
    <property type="entry name" value="Tscrpt_reg_AraC-type_HTH"/>
</dbReference>
<feature type="coiled-coil region" evidence="11">
    <location>
        <begin position="116"/>
        <end position="143"/>
    </location>
</feature>
<dbReference type="InterPro" id="IPR009057">
    <property type="entry name" value="Homeodomain-like_sf"/>
</dbReference>
<accession>A0A8J8MAB5</accession>
<keyword evidence="8" id="KW-0804">Transcription</keyword>
<dbReference type="Pfam" id="PF12833">
    <property type="entry name" value="HTH_18"/>
    <property type="match status" value="1"/>
</dbReference>
<dbReference type="InterPro" id="IPR018062">
    <property type="entry name" value="HTH_AraC-typ_CS"/>
</dbReference>
<comment type="subcellular location">
    <subcellularLocation>
        <location evidence="1">Cytoplasm</location>
    </subcellularLocation>
</comment>
<evidence type="ECO:0000259" key="12">
    <source>
        <dbReference type="PROSITE" id="PS01124"/>
    </source>
</evidence>